<keyword evidence="3" id="KW-1185">Reference proteome</keyword>
<evidence type="ECO:0000259" key="1">
    <source>
        <dbReference type="Pfam" id="PF00646"/>
    </source>
</evidence>
<dbReference type="EMBL" id="RWGY01000007">
    <property type="protein sequence ID" value="TVU40431.1"/>
    <property type="molecule type" value="Genomic_DNA"/>
</dbReference>
<reference evidence="2 3" key="1">
    <citation type="journal article" date="2019" name="Sci. Rep.">
        <title>A high-quality genome of Eragrostis curvula grass provides insights into Poaceae evolution and supports new strategies to enhance forage quality.</title>
        <authorList>
            <person name="Carballo J."/>
            <person name="Santos B.A.C.M."/>
            <person name="Zappacosta D."/>
            <person name="Garbus I."/>
            <person name="Selva J.P."/>
            <person name="Gallo C.A."/>
            <person name="Diaz A."/>
            <person name="Albertini E."/>
            <person name="Caccamo M."/>
            <person name="Echenique V."/>
        </authorList>
    </citation>
    <scope>NUCLEOTIDE SEQUENCE [LARGE SCALE GENOMIC DNA]</scope>
    <source>
        <strain evidence="3">cv. Victoria</strain>
        <tissue evidence="2">Leaf</tissue>
    </source>
</reference>
<dbReference type="PANTHER" id="PTHR34709:SF80">
    <property type="entry name" value="F-BOX DOMAIN-CONTAINING PROTEIN"/>
    <property type="match status" value="1"/>
</dbReference>
<dbReference type="OrthoDB" id="694088at2759"/>
<protein>
    <recommendedName>
        <fullName evidence="1">F-box domain-containing protein</fullName>
    </recommendedName>
</protein>
<dbReference type="InterPro" id="IPR036047">
    <property type="entry name" value="F-box-like_dom_sf"/>
</dbReference>
<dbReference type="InterPro" id="IPR055312">
    <property type="entry name" value="FBL15-like"/>
</dbReference>
<evidence type="ECO:0000313" key="2">
    <source>
        <dbReference type="EMBL" id="TVU40431.1"/>
    </source>
</evidence>
<dbReference type="Proteomes" id="UP000324897">
    <property type="component" value="Chromosome 4"/>
</dbReference>
<accession>A0A5J9VXS2</accession>
<organism evidence="2 3">
    <name type="scientific">Eragrostis curvula</name>
    <name type="common">weeping love grass</name>
    <dbReference type="NCBI Taxonomy" id="38414"/>
    <lineage>
        <taxon>Eukaryota</taxon>
        <taxon>Viridiplantae</taxon>
        <taxon>Streptophyta</taxon>
        <taxon>Embryophyta</taxon>
        <taxon>Tracheophyta</taxon>
        <taxon>Spermatophyta</taxon>
        <taxon>Magnoliopsida</taxon>
        <taxon>Liliopsida</taxon>
        <taxon>Poales</taxon>
        <taxon>Poaceae</taxon>
        <taxon>PACMAD clade</taxon>
        <taxon>Chloridoideae</taxon>
        <taxon>Eragrostideae</taxon>
        <taxon>Eragrostidinae</taxon>
        <taxon>Eragrostis</taxon>
    </lineage>
</organism>
<dbReference type="PANTHER" id="PTHR34709">
    <property type="entry name" value="OS10G0396666 PROTEIN"/>
    <property type="match status" value="1"/>
</dbReference>
<proteinExistence type="predicted"/>
<name>A0A5J9VXS2_9POAL</name>
<feature type="non-terminal residue" evidence="2">
    <location>
        <position position="1"/>
    </location>
</feature>
<feature type="domain" description="F-box" evidence="1">
    <location>
        <begin position="23"/>
        <end position="63"/>
    </location>
</feature>
<dbReference type="AlphaFoldDB" id="A0A5J9VXS2"/>
<dbReference type="Gramene" id="TVU40431">
    <property type="protein sequence ID" value="TVU40431"/>
    <property type="gene ID" value="EJB05_13896"/>
</dbReference>
<dbReference type="SUPFAM" id="SSF81383">
    <property type="entry name" value="F-box domain"/>
    <property type="match status" value="1"/>
</dbReference>
<sequence>MAQIGGEIAIKRRNPSSSGKDRLSTLPDDILVLILLRLETISEAARTSVLSLRWRLIWTLLPNLTFNLAPNYRHVPEVLVAPEVPALRCIFVVTKGDAPNSEHDEDDEVEVEGAIPLPCFGNATRIRLDLGFLTLSLPSSGAFKRLTELCLKNVRASIGVNINRRRTPEQAFKFFKRSLNVPFHMEIVTLMSWCIWTSRNDWLFSDIDPTVEDCKRKFVREFKLLLHRAKKKYFPQIEEWLQNLA</sequence>
<evidence type="ECO:0000313" key="3">
    <source>
        <dbReference type="Proteomes" id="UP000324897"/>
    </source>
</evidence>
<gene>
    <name evidence="2" type="ORF">EJB05_13896</name>
</gene>
<dbReference type="Pfam" id="PF00646">
    <property type="entry name" value="F-box"/>
    <property type="match status" value="1"/>
</dbReference>
<dbReference type="InterPro" id="IPR001810">
    <property type="entry name" value="F-box_dom"/>
</dbReference>
<comment type="caution">
    <text evidence="2">The sequence shown here is derived from an EMBL/GenBank/DDBJ whole genome shotgun (WGS) entry which is preliminary data.</text>
</comment>